<dbReference type="Gene3D" id="3.30.565.10">
    <property type="entry name" value="Histidine kinase-like ATPase, C-terminal domain"/>
    <property type="match status" value="1"/>
</dbReference>
<dbReference type="CDD" id="cd16936">
    <property type="entry name" value="HATPase_RsbW-like"/>
    <property type="match status" value="1"/>
</dbReference>
<keyword evidence="1" id="KW-0808">Transferase</keyword>
<dbReference type="InterPro" id="IPR050267">
    <property type="entry name" value="Anti-sigma-factor_SerPK"/>
</dbReference>
<feature type="region of interest" description="Disordered" evidence="2">
    <location>
        <begin position="221"/>
        <end position="246"/>
    </location>
</feature>
<comment type="caution">
    <text evidence="4">The sequence shown here is derived from an EMBL/GenBank/DDBJ whole genome shotgun (WGS) entry which is preliminary data.</text>
</comment>
<dbReference type="Pfam" id="PF13581">
    <property type="entry name" value="HATPase_c_2"/>
    <property type="match status" value="1"/>
</dbReference>
<sequence length="246" mass="27483">MAYTIDRHPCEDSPRLGAMTLHPEPESVPRARRWFRKFIAPYNPACSIDDCTLMISELVTNAIRYGRSDDSWVVRIEWYREGTSLRVDVHNPGFPANVRLRHPEANDAHGRGLLLVDSIATPGTPGPATSAGRSSPSWSPMPGRRDVVGLPGGFRFYDLRHTGHTLCTRSGPTLKTRWSAPASPPSRRRWSTSTPTTSDSRKSLQDSTRLSARYVRLHGKLLPCQTRQKSANSPRGKVSDAWGTRR</sequence>
<evidence type="ECO:0000256" key="1">
    <source>
        <dbReference type="ARBA" id="ARBA00022527"/>
    </source>
</evidence>
<accession>A0ABP6U5R6</accession>
<dbReference type="SUPFAM" id="SSF55874">
    <property type="entry name" value="ATPase domain of HSP90 chaperone/DNA topoisomerase II/histidine kinase"/>
    <property type="match status" value="1"/>
</dbReference>
<keyword evidence="1" id="KW-0418">Kinase</keyword>
<feature type="domain" description="Histidine kinase/HSP90-like ATPase" evidence="3">
    <location>
        <begin position="23"/>
        <end position="120"/>
    </location>
</feature>
<dbReference type="Proteomes" id="UP001501455">
    <property type="component" value="Unassembled WGS sequence"/>
</dbReference>
<name>A0ABP6U5R6_9ACTN</name>
<keyword evidence="1" id="KW-0723">Serine/threonine-protein kinase</keyword>
<evidence type="ECO:0000256" key="2">
    <source>
        <dbReference type="SAM" id="MobiDB-lite"/>
    </source>
</evidence>
<proteinExistence type="predicted"/>
<dbReference type="InterPro" id="IPR003594">
    <property type="entry name" value="HATPase_dom"/>
</dbReference>
<organism evidence="4 5">
    <name type="scientific">Streptomyces prasinosporus</name>
    <dbReference type="NCBI Taxonomy" id="68256"/>
    <lineage>
        <taxon>Bacteria</taxon>
        <taxon>Bacillati</taxon>
        <taxon>Actinomycetota</taxon>
        <taxon>Actinomycetes</taxon>
        <taxon>Kitasatosporales</taxon>
        <taxon>Streptomycetaceae</taxon>
        <taxon>Streptomyces</taxon>
        <taxon>Streptomyces albogriseolus group</taxon>
    </lineage>
</organism>
<protein>
    <recommendedName>
        <fullName evidence="3">Histidine kinase/HSP90-like ATPase domain-containing protein</fullName>
    </recommendedName>
</protein>
<evidence type="ECO:0000313" key="4">
    <source>
        <dbReference type="EMBL" id="GAA3503016.1"/>
    </source>
</evidence>
<dbReference type="InterPro" id="IPR036890">
    <property type="entry name" value="HATPase_C_sf"/>
</dbReference>
<dbReference type="EMBL" id="BAAAXF010000073">
    <property type="protein sequence ID" value="GAA3503016.1"/>
    <property type="molecule type" value="Genomic_DNA"/>
</dbReference>
<reference evidence="5" key="1">
    <citation type="journal article" date="2019" name="Int. J. Syst. Evol. Microbiol.">
        <title>The Global Catalogue of Microorganisms (GCM) 10K type strain sequencing project: providing services to taxonomists for standard genome sequencing and annotation.</title>
        <authorList>
            <consortium name="The Broad Institute Genomics Platform"/>
            <consortium name="The Broad Institute Genome Sequencing Center for Infectious Disease"/>
            <person name="Wu L."/>
            <person name="Ma J."/>
        </authorList>
    </citation>
    <scope>NUCLEOTIDE SEQUENCE [LARGE SCALE GENOMIC DNA]</scope>
    <source>
        <strain evidence="5">JCM 4816</strain>
    </source>
</reference>
<evidence type="ECO:0000259" key="3">
    <source>
        <dbReference type="Pfam" id="PF13581"/>
    </source>
</evidence>
<keyword evidence="5" id="KW-1185">Reference proteome</keyword>
<evidence type="ECO:0000313" key="5">
    <source>
        <dbReference type="Proteomes" id="UP001501455"/>
    </source>
</evidence>
<feature type="region of interest" description="Disordered" evidence="2">
    <location>
        <begin position="168"/>
        <end position="207"/>
    </location>
</feature>
<dbReference type="PANTHER" id="PTHR35526:SF3">
    <property type="entry name" value="ANTI-SIGMA-F FACTOR RSBW"/>
    <property type="match status" value="1"/>
</dbReference>
<gene>
    <name evidence="4" type="ORF">GCM10019016_101260</name>
</gene>
<feature type="region of interest" description="Disordered" evidence="2">
    <location>
        <begin position="120"/>
        <end position="144"/>
    </location>
</feature>
<dbReference type="PANTHER" id="PTHR35526">
    <property type="entry name" value="ANTI-SIGMA-F FACTOR RSBW-RELATED"/>
    <property type="match status" value="1"/>
</dbReference>